<name>A0A6N1NRG4_9VIRU</name>
<dbReference type="KEGG" id="vg:80517691"/>
<evidence type="ECO:0000313" key="1">
    <source>
        <dbReference type="EMBL" id="QKU34373.1"/>
    </source>
</evidence>
<dbReference type="RefSeq" id="YP_010781000.1">
    <property type="nucleotide sequence ID" value="NC_075038.1"/>
</dbReference>
<accession>A0A6N1NRG4</accession>
<reference evidence="1" key="1">
    <citation type="submission" date="2017-06" db="EMBL/GenBank/DDBJ databases">
        <authorList>
            <person name="Assis F.L."/>
            <person name="Abrahao J.S."/>
            <person name="Silva L."/>
            <person name="Khalil J.B."/>
            <person name="Rodrigues R."/>
            <person name="Silva L.S."/>
            <person name="Boratto P."/>
            <person name="Andrade M."/>
            <person name="Kroon E.G."/>
            <person name="Ribeiro B."/>
            <person name="Bergier I."/>
            <person name="Seligmann H."/>
            <person name="Ghigo E."/>
            <person name="Colson P."/>
            <person name="Levasseur A."/>
            <person name="Raoult D."/>
            <person name="Scola B.L."/>
        </authorList>
    </citation>
    <scope>NUCLEOTIDE SEQUENCE</scope>
    <source>
        <strain evidence="1">Deep ocean</strain>
    </source>
</reference>
<dbReference type="EMBL" id="MF405918">
    <property type="protein sequence ID" value="QKU34373.1"/>
    <property type="molecule type" value="Genomic_DNA"/>
</dbReference>
<sequence>MNQPNTNNKKITKNLLSAKGNYETKTLVKLDFNPGHPGYSGFCYICKKCGETHDIVCCPYEWYYREV</sequence>
<reference evidence="1" key="2">
    <citation type="journal article" date="2018" name="Nat. Commun.">
        <title>Tailed giant Tupanvirus possesses the most complete translational apparatus of the known virosphere.</title>
        <authorList>
            <person name="Abrahao J."/>
            <person name="Silva L."/>
            <person name="Silva L.S."/>
            <person name="Khalil J.Y.B."/>
            <person name="Rodrigues R."/>
            <person name="Arantes T."/>
            <person name="Assis F."/>
            <person name="Boratto P."/>
            <person name="Andrade M."/>
            <person name="Kroon E.G."/>
            <person name="Ribeiro B."/>
            <person name="Bergier I."/>
            <person name="Seligmann H."/>
            <person name="Ghigo E."/>
            <person name="Colson P."/>
            <person name="Levasseur A."/>
            <person name="Kroemer G."/>
            <person name="Raoult D."/>
            <person name="La Scola B."/>
        </authorList>
    </citation>
    <scope>NUCLEOTIDE SEQUENCE [LARGE SCALE GENOMIC DNA]</scope>
    <source>
        <strain evidence="1">Deep ocean</strain>
    </source>
</reference>
<protein>
    <submittedName>
        <fullName evidence="1">Putative ORFan</fullName>
    </submittedName>
</protein>
<organism evidence="1">
    <name type="scientific">Tupanvirus deep ocean</name>
    <dbReference type="NCBI Taxonomy" id="2126984"/>
    <lineage>
        <taxon>Viruses</taxon>
        <taxon>Varidnaviria</taxon>
        <taxon>Bamfordvirae</taxon>
        <taxon>Nucleocytoviricota</taxon>
        <taxon>Megaviricetes</taxon>
        <taxon>Imitervirales</taxon>
        <taxon>Mimiviridae</taxon>
        <taxon>Megamimivirinae</taxon>
        <taxon>Tupanvirus</taxon>
        <taxon>Tupanvirus altamarinense</taxon>
    </lineage>
</organism>
<dbReference type="GeneID" id="80517691"/>
<proteinExistence type="predicted"/>